<organism evidence="1 2">
    <name type="scientific">Rubidibacter lacunae KORDI 51-2</name>
    <dbReference type="NCBI Taxonomy" id="582515"/>
    <lineage>
        <taxon>Bacteria</taxon>
        <taxon>Bacillati</taxon>
        <taxon>Cyanobacteriota</taxon>
        <taxon>Cyanophyceae</taxon>
        <taxon>Oscillatoriophycideae</taxon>
        <taxon>Chroococcales</taxon>
        <taxon>Aphanothecaceae</taxon>
        <taxon>Rubidibacter</taxon>
    </lineage>
</organism>
<accession>U5DL47</accession>
<protein>
    <submittedName>
        <fullName evidence="1">Uncharacterized protein</fullName>
    </submittedName>
</protein>
<dbReference type="EMBL" id="ASSJ01000076">
    <property type="protein sequence ID" value="ERN40450.1"/>
    <property type="molecule type" value="Genomic_DNA"/>
</dbReference>
<name>U5DL47_9CHRO</name>
<reference evidence="1 2" key="1">
    <citation type="submission" date="2013-05" db="EMBL/GenBank/DDBJ databases">
        <title>Draft genome sequence of Rubidibacter lacunae KORDI 51-2.</title>
        <authorList>
            <person name="Choi D.H."/>
            <person name="Noh J.H."/>
            <person name="Kwon K.-K."/>
            <person name="Lee J.-H."/>
            <person name="Ryu J.-Y."/>
        </authorList>
    </citation>
    <scope>NUCLEOTIDE SEQUENCE [LARGE SCALE GENOMIC DNA]</scope>
    <source>
        <strain evidence="1 2">KORDI 51-2</strain>
    </source>
</reference>
<keyword evidence="2" id="KW-1185">Reference proteome</keyword>
<sequence length="36" mass="4069">MHNIPLGPALVIYSRVHLILGQQHIEEVDIGFFVVL</sequence>
<proteinExistence type="predicted"/>
<dbReference type="AlphaFoldDB" id="U5DL47"/>
<comment type="caution">
    <text evidence="1">The sequence shown here is derived from an EMBL/GenBank/DDBJ whole genome shotgun (WGS) entry which is preliminary data.</text>
</comment>
<evidence type="ECO:0000313" key="1">
    <source>
        <dbReference type="EMBL" id="ERN40450.1"/>
    </source>
</evidence>
<evidence type="ECO:0000313" key="2">
    <source>
        <dbReference type="Proteomes" id="UP000016960"/>
    </source>
</evidence>
<gene>
    <name evidence="1" type="ORF">KR51_00029910</name>
</gene>
<dbReference type="Proteomes" id="UP000016960">
    <property type="component" value="Unassembled WGS sequence"/>
</dbReference>
<dbReference type="InParanoid" id="U5DL47"/>